<organism evidence="10 11">
    <name type="scientific">Agrocybe pediades</name>
    <dbReference type="NCBI Taxonomy" id="84607"/>
    <lineage>
        <taxon>Eukaryota</taxon>
        <taxon>Fungi</taxon>
        <taxon>Dikarya</taxon>
        <taxon>Basidiomycota</taxon>
        <taxon>Agaricomycotina</taxon>
        <taxon>Agaricomycetes</taxon>
        <taxon>Agaricomycetidae</taxon>
        <taxon>Agaricales</taxon>
        <taxon>Agaricineae</taxon>
        <taxon>Strophariaceae</taxon>
        <taxon>Agrocybe</taxon>
    </lineage>
</organism>
<sequence length="355" mass="38683">MVVQTKQFTSYITTFMSALSGITASPDLASAFANAVQSTSTRFIKISIRNESLVHDLSIPITGAFEDDLSKLQDDQVLLPDTPAYVLAKLDLPSSDWLAISYVPDTAQVRDKMLYASTRLPLLRSLGSTLFTDALFATSKDDLTPEAYAAHLRHAAAPNPLSKREQEIADLRVSESKTASYEGSNARASHVGTGVGFAWSGELEEALTALGQGKSSAVVVTTIDPDEKLVLYHAGDVEANSLSSSLPSSDPCYAFFAWPHDEVCDIIFIYSCPSTSSVKYRMLYSTGTLSTYQAAQRILSSLSPPISLHPRKIETSDPKELSEQLLKEELGVVNEEVKDDAPKRFAKPKGPPRRR</sequence>
<feature type="compositionally biased region" description="Basic and acidic residues" evidence="8">
    <location>
        <begin position="333"/>
        <end position="343"/>
    </location>
</feature>
<feature type="domain" description="ADF-H" evidence="9">
    <location>
        <begin position="194"/>
        <end position="331"/>
    </location>
</feature>
<evidence type="ECO:0000256" key="8">
    <source>
        <dbReference type="SAM" id="MobiDB-lite"/>
    </source>
</evidence>
<keyword evidence="11" id="KW-1185">Reference proteome</keyword>
<dbReference type="CDD" id="cd11285">
    <property type="entry name" value="ADF_Twf-N_like"/>
    <property type="match status" value="1"/>
</dbReference>
<dbReference type="SUPFAM" id="SSF55753">
    <property type="entry name" value="Actin depolymerizing proteins"/>
    <property type="match status" value="2"/>
</dbReference>
<keyword evidence="5" id="KW-0009">Actin-binding</keyword>
<evidence type="ECO:0000256" key="7">
    <source>
        <dbReference type="ARBA" id="ARBA00038532"/>
    </source>
</evidence>
<proteinExistence type="inferred from homology"/>
<dbReference type="PANTHER" id="PTHR13759:SF1">
    <property type="entry name" value="TWINFILIN"/>
    <property type="match status" value="1"/>
</dbReference>
<dbReference type="GO" id="GO:0005884">
    <property type="term" value="C:actin filament"/>
    <property type="evidence" value="ECO:0007669"/>
    <property type="project" value="TreeGrafter"/>
</dbReference>
<evidence type="ECO:0000313" key="10">
    <source>
        <dbReference type="EMBL" id="KAF4615392.1"/>
    </source>
</evidence>
<keyword evidence="6" id="KW-0206">Cytoskeleton</keyword>
<dbReference type="GO" id="GO:0005737">
    <property type="term" value="C:cytoplasm"/>
    <property type="evidence" value="ECO:0007669"/>
    <property type="project" value="TreeGrafter"/>
</dbReference>
<evidence type="ECO:0000256" key="3">
    <source>
        <dbReference type="ARBA" id="ARBA00022490"/>
    </source>
</evidence>
<dbReference type="FunFam" id="3.40.20.10:FF:000042">
    <property type="entry name" value="Actin depolymerizing protein"/>
    <property type="match status" value="1"/>
</dbReference>
<evidence type="ECO:0000256" key="2">
    <source>
        <dbReference type="ARBA" id="ARBA00009557"/>
    </source>
</evidence>
<keyword evidence="3" id="KW-0963">Cytoplasm</keyword>
<protein>
    <recommendedName>
        <fullName evidence="9">ADF-H domain-containing protein</fullName>
    </recommendedName>
</protein>
<dbReference type="GO" id="GO:0051015">
    <property type="term" value="F:actin filament binding"/>
    <property type="evidence" value="ECO:0007669"/>
    <property type="project" value="TreeGrafter"/>
</dbReference>
<dbReference type="InterPro" id="IPR029006">
    <property type="entry name" value="ADF-H/Gelsolin-like_dom_sf"/>
</dbReference>
<accession>A0A8H4QQC0</accession>
<comment type="similarity">
    <text evidence="2">Belongs to the actin-binding proteins ADF family. Twinfilin subfamily.</text>
</comment>
<feature type="domain" description="ADF-H" evidence="9">
    <location>
        <begin position="20"/>
        <end position="153"/>
    </location>
</feature>
<evidence type="ECO:0000256" key="5">
    <source>
        <dbReference type="ARBA" id="ARBA00023203"/>
    </source>
</evidence>
<dbReference type="SMART" id="SM00102">
    <property type="entry name" value="ADF"/>
    <property type="match status" value="2"/>
</dbReference>
<name>A0A8H4QQC0_9AGAR</name>
<reference evidence="10 11" key="1">
    <citation type="submission" date="2019-12" db="EMBL/GenBank/DDBJ databases">
        <authorList>
            <person name="Floudas D."/>
            <person name="Bentzer J."/>
            <person name="Ahren D."/>
            <person name="Johansson T."/>
            <person name="Persson P."/>
            <person name="Tunlid A."/>
        </authorList>
    </citation>
    <scope>NUCLEOTIDE SEQUENCE [LARGE SCALE GENOMIC DNA]</scope>
    <source>
        <strain evidence="10 11">CBS 102.39</strain>
    </source>
</reference>
<comment type="subunit">
    <text evidence="7">Interacts with G-actin; ADP-actin form.</text>
</comment>
<dbReference type="EMBL" id="JAACJL010000044">
    <property type="protein sequence ID" value="KAF4615392.1"/>
    <property type="molecule type" value="Genomic_DNA"/>
</dbReference>
<dbReference type="InterPro" id="IPR002108">
    <property type="entry name" value="ADF-H"/>
</dbReference>
<dbReference type="GO" id="GO:0051016">
    <property type="term" value="P:barbed-end actin filament capping"/>
    <property type="evidence" value="ECO:0007669"/>
    <property type="project" value="TreeGrafter"/>
</dbReference>
<dbReference type="AlphaFoldDB" id="A0A8H4QQC0"/>
<comment type="subcellular location">
    <subcellularLocation>
        <location evidence="1">Cytoplasm</location>
        <location evidence="1">Cytoskeleton</location>
    </subcellularLocation>
</comment>
<gene>
    <name evidence="10" type="ORF">D9613_002944</name>
</gene>
<evidence type="ECO:0000313" key="11">
    <source>
        <dbReference type="Proteomes" id="UP000521872"/>
    </source>
</evidence>
<evidence type="ECO:0000256" key="1">
    <source>
        <dbReference type="ARBA" id="ARBA00004245"/>
    </source>
</evidence>
<feature type="compositionally biased region" description="Basic residues" evidence="8">
    <location>
        <begin position="344"/>
        <end position="355"/>
    </location>
</feature>
<dbReference type="PROSITE" id="PS51263">
    <property type="entry name" value="ADF_H"/>
    <property type="match status" value="2"/>
</dbReference>
<evidence type="ECO:0000256" key="6">
    <source>
        <dbReference type="ARBA" id="ARBA00023212"/>
    </source>
</evidence>
<dbReference type="PANTHER" id="PTHR13759">
    <property type="entry name" value="TWINFILIN"/>
    <property type="match status" value="1"/>
</dbReference>
<dbReference type="GO" id="GO:0003785">
    <property type="term" value="F:actin monomer binding"/>
    <property type="evidence" value="ECO:0007669"/>
    <property type="project" value="TreeGrafter"/>
</dbReference>
<dbReference type="Proteomes" id="UP000521872">
    <property type="component" value="Unassembled WGS sequence"/>
</dbReference>
<evidence type="ECO:0000259" key="9">
    <source>
        <dbReference type="PROSITE" id="PS51263"/>
    </source>
</evidence>
<comment type="caution">
    <text evidence="10">The sequence shown here is derived from an EMBL/GenBank/DDBJ whole genome shotgun (WGS) entry which is preliminary data.</text>
</comment>
<evidence type="ECO:0000256" key="4">
    <source>
        <dbReference type="ARBA" id="ARBA00022737"/>
    </source>
</evidence>
<dbReference type="Gene3D" id="3.40.20.10">
    <property type="entry name" value="Severin"/>
    <property type="match status" value="2"/>
</dbReference>
<dbReference type="Pfam" id="PF00241">
    <property type="entry name" value="Cofilin_ADF"/>
    <property type="match status" value="2"/>
</dbReference>
<keyword evidence="4" id="KW-0677">Repeat</keyword>
<dbReference type="InterPro" id="IPR028458">
    <property type="entry name" value="Twinfilin"/>
</dbReference>
<dbReference type="GO" id="GO:0030042">
    <property type="term" value="P:actin filament depolymerization"/>
    <property type="evidence" value="ECO:0007669"/>
    <property type="project" value="TreeGrafter"/>
</dbReference>
<feature type="region of interest" description="Disordered" evidence="8">
    <location>
        <begin position="333"/>
        <end position="355"/>
    </location>
</feature>